<gene>
    <name evidence="1" type="ORF">CARN1_0875</name>
</gene>
<comment type="caution">
    <text evidence="1">The sequence shown here is derived from an EMBL/GenBank/DDBJ whole genome shotgun (WGS) entry which is preliminary data.</text>
</comment>
<organism evidence="1">
    <name type="scientific">mine drainage metagenome</name>
    <dbReference type="NCBI Taxonomy" id="410659"/>
    <lineage>
        <taxon>unclassified sequences</taxon>
        <taxon>metagenomes</taxon>
        <taxon>ecological metagenomes</taxon>
    </lineage>
</organism>
<protein>
    <submittedName>
        <fullName evidence="1">Uncharacterized protein</fullName>
    </submittedName>
</protein>
<sequence length="183" mass="20379">MLLATAALPAMARAATSEGLQARGPIAPYLMPSRRAEIALARSAAPPSIAAHATVLVLTRRGFVTAPFNDTEFWNPKERGPDCYNPPATRTEIPQLLQEAKWALGGLTRQQMEERTKVAFADRMFKPPEPGAFGFMLSRMGYLNHAHGPWYPHIMFFIPRDQIGNWVPNLKNSPTIAVPIFRR</sequence>
<accession>E6PIV4</accession>
<name>E6PIV4_9ZZZZ</name>
<reference evidence="1" key="1">
    <citation type="submission" date="2009-10" db="EMBL/GenBank/DDBJ databases">
        <title>Diversity of trophic interactions inside an arsenic-rich microbial ecosystem.</title>
        <authorList>
            <person name="Bertin P.N."/>
            <person name="Heinrich-Salmeron A."/>
            <person name="Pelletier E."/>
            <person name="Goulhen-Chollet F."/>
            <person name="Arsene-Ploetze F."/>
            <person name="Gallien S."/>
            <person name="Calteau A."/>
            <person name="Vallenet D."/>
            <person name="Casiot C."/>
            <person name="Chane-Woon-Ming B."/>
            <person name="Giloteaux L."/>
            <person name="Barakat M."/>
            <person name="Bonnefoy V."/>
            <person name="Bruneel O."/>
            <person name="Chandler M."/>
            <person name="Cleiss J."/>
            <person name="Duran R."/>
            <person name="Elbaz-Poulichet F."/>
            <person name="Fonknechten N."/>
            <person name="Lauga B."/>
            <person name="Mornico D."/>
            <person name="Ortet P."/>
            <person name="Schaeffer C."/>
            <person name="Siguier P."/>
            <person name="Alexander Thil Smith A."/>
            <person name="Van Dorsselaer A."/>
            <person name="Weissenbach J."/>
            <person name="Medigue C."/>
            <person name="Le Paslier D."/>
        </authorList>
    </citation>
    <scope>NUCLEOTIDE SEQUENCE</scope>
</reference>
<dbReference type="AlphaFoldDB" id="E6PIV4"/>
<evidence type="ECO:0000313" key="1">
    <source>
        <dbReference type="EMBL" id="CBH76395.1"/>
    </source>
</evidence>
<dbReference type="EMBL" id="CABL01000019">
    <property type="protein sequence ID" value="CBH76395.1"/>
    <property type="molecule type" value="Genomic_DNA"/>
</dbReference>
<proteinExistence type="predicted"/>